<dbReference type="AlphaFoldDB" id="A0AAP2XTP1"/>
<dbReference type="CDD" id="cd04301">
    <property type="entry name" value="NAT_SF"/>
    <property type="match status" value="1"/>
</dbReference>
<dbReference type="InterPro" id="IPR052564">
    <property type="entry name" value="N-acetyltrans/Recomb-assoc"/>
</dbReference>
<evidence type="ECO:0000259" key="1">
    <source>
        <dbReference type="PROSITE" id="PS51186"/>
    </source>
</evidence>
<reference evidence="2" key="2">
    <citation type="journal article" date="2022" name="Clin. Infect. Dis.">
        <title>Association between Clostridium innocuum and antibiotic-associated diarrhea in adults and children: A cross-sectional study and comparative genomics analysis.</title>
        <authorList>
            <person name="Cherny K.E."/>
            <person name="Muscat E.B."/>
            <person name="Balaji A."/>
            <person name="Mukherjee J."/>
            <person name="Ozer E.A."/>
            <person name="Angarone M.P."/>
            <person name="Hauser A.R."/>
            <person name="Sichel J.S."/>
            <person name="Amponsah E."/>
            <person name="Kociolek L.K."/>
        </authorList>
    </citation>
    <scope>NUCLEOTIDE SEQUENCE</scope>
    <source>
        <strain evidence="2">NU1-AC-029v</strain>
    </source>
</reference>
<protein>
    <submittedName>
        <fullName evidence="2">GNAT family N-acetyltransferase</fullName>
    </submittedName>
</protein>
<evidence type="ECO:0000313" key="3">
    <source>
        <dbReference type="EMBL" id="MZH55256.1"/>
    </source>
</evidence>
<accession>A0AAP2XTP1</accession>
<dbReference type="EMBL" id="JAKTMA010000009">
    <property type="protein sequence ID" value="MCR0232451.1"/>
    <property type="molecule type" value="Genomic_DNA"/>
</dbReference>
<dbReference type="Pfam" id="PF13673">
    <property type="entry name" value="Acetyltransf_10"/>
    <property type="match status" value="1"/>
</dbReference>
<dbReference type="Proteomes" id="UP001203972">
    <property type="component" value="Unassembled WGS sequence"/>
</dbReference>
<sequence length="150" mass="17341">MNIQRIANRHLEDVTKLVTKVFMEFEAPDYTDEGIKTFFDTALHNQEFMDQLDIWGAYINKKLTGIIATRNNGSHIALFFVDGEYHRQGIGRRLFEAALKNSSSNELTVNASPYAMEIYHHLGFKDTKTEQTVMGIRFIPMIYRGKTRDC</sequence>
<dbReference type="InterPro" id="IPR000182">
    <property type="entry name" value="GNAT_dom"/>
</dbReference>
<proteinExistence type="predicted"/>
<dbReference type="GO" id="GO:0016747">
    <property type="term" value="F:acyltransferase activity, transferring groups other than amino-acyl groups"/>
    <property type="evidence" value="ECO:0007669"/>
    <property type="project" value="InterPro"/>
</dbReference>
<dbReference type="InterPro" id="IPR016181">
    <property type="entry name" value="Acyl_CoA_acyltransferase"/>
</dbReference>
<dbReference type="PROSITE" id="PS51186">
    <property type="entry name" value="GNAT"/>
    <property type="match status" value="1"/>
</dbReference>
<comment type="caution">
    <text evidence="2">The sequence shown here is derived from an EMBL/GenBank/DDBJ whole genome shotgun (WGS) entry which is preliminary data.</text>
</comment>
<feature type="domain" description="N-acetyltransferase" evidence="1">
    <location>
        <begin position="1"/>
        <end position="149"/>
    </location>
</feature>
<gene>
    <name evidence="3" type="ORF">GT664_05625</name>
    <name evidence="2" type="ORF">MKC95_06690</name>
</gene>
<evidence type="ECO:0000313" key="2">
    <source>
        <dbReference type="EMBL" id="MCR0232451.1"/>
    </source>
</evidence>
<dbReference type="EMBL" id="WWTN01000007">
    <property type="protein sequence ID" value="MZH55256.1"/>
    <property type="molecule type" value="Genomic_DNA"/>
</dbReference>
<dbReference type="PANTHER" id="PTHR43451:SF1">
    <property type="entry name" value="ACETYLTRANSFERASE"/>
    <property type="match status" value="1"/>
</dbReference>
<evidence type="ECO:0000313" key="4">
    <source>
        <dbReference type="Proteomes" id="UP001203972"/>
    </source>
</evidence>
<dbReference type="RefSeq" id="WP_008817024.1">
    <property type="nucleotide sequence ID" value="NZ_AP025565.1"/>
</dbReference>
<dbReference type="Proteomes" id="UP000604383">
    <property type="component" value="Unassembled WGS sequence"/>
</dbReference>
<dbReference type="PANTHER" id="PTHR43451">
    <property type="entry name" value="ACETYLTRANSFERASE (GNAT) FAMILY PROTEIN"/>
    <property type="match status" value="1"/>
</dbReference>
<name>A0AAP2XTP1_CLOIN</name>
<organism evidence="2 4">
    <name type="scientific">Clostridium innocuum</name>
    <dbReference type="NCBI Taxonomy" id="1522"/>
    <lineage>
        <taxon>Bacteria</taxon>
        <taxon>Bacillati</taxon>
        <taxon>Bacillota</taxon>
        <taxon>Clostridia</taxon>
        <taxon>Eubacteriales</taxon>
        <taxon>Clostridiaceae</taxon>
        <taxon>Clostridium</taxon>
    </lineage>
</organism>
<dbReference type="Gene3D" id="3.40.630.30">
    <property type="match status" value="1"/>
</dbReference>
<dbReference type="SUPFAM" id="SSF55729">
    <property type="entry name" value="Acyl-CoA N-acyltransferases (Nat)"/>
    <property type="match status" value="1"/>
</dbReference>
<reference evidence="3" key="1">
    <citation type="journal article" date="2019" name="Nat. Med.">
        <title>A library of human gut bacterial isolates paired with longitudinal multiomics data enables mechanistic microbiome research.</title>
        <authorList>
            <person name="Poyet M."/>
            <person name="Groussin M."/>
            <person name="Gibbons S.M."/>
            <person name="Avila-Pacheco J."/>
            <person name="Jiang X."/>
            <person name="Kearney S.M."/>
            <person name="Perrotta A.R."/>
            <person name="Berdy B."/>
            <person name="Zhao S."/>
            <person name="Lieberman T.D."/>
            <person name="Swanson P.K."/>
            <person name="Smith M."/>
            <person name="Roesemann S."/>
            <person name="Alexander J.E."/>
            <person name="Rich S.A."/>
            <person name="Livny J."/>
            <person name="Vlamakis H."/>
            <person name="Clish C."/>
            <person name="Bullock K."/>
            <person name="Deik A."/>
            <person name="Scott J."/>
            <person name="Pierce K.A."/>
            <person name="Xavier R.J."/>
            <person name="Alm E.J."/>
        </authorList>
    </citation>
    <scope>NUCLEOTIDE SEQUENCE</scope>
    <source>
        <strain evidence="3">BIOML-A12</strain>
    </source>
</reference>